<keyword evidence="2" id="KW-1185">Reference proteome</keyword>
<dbReference type="AlphaFoldDB" id="A0A8S0Q0X6"/>
<dbReference type="OrthoDB" id="693912at2759"/>
<reference evidence="1 2" key="1">
    <citation type="submission" date="2019-12" db="EMBL/GenBank/DDBJ databases">
        <authorList>
            <person name="Alioto T."/>
            <person name="Alioto T."/>
            <person name="Gomez Garrido J."/>
        </authorList>
    </citation>
    <scope>NUCLEOTIDE SEQUENCE [LARGE SCALE GENOMIC DNA]</scope>
</reference>
<comment type="caution">
    <text evidence="1">The sequence shown here is derived from an EMBL/GenBank/DDBJ whole genome shotgun (WGS) entry which is preliminary data.</text>
</comment>
<name>A0A8S0Q0X6_OLEEU</name>
<evidence type="ECO:0000313" key="2">
    <source>
        <dbReference type="Proteomes" id="UP000594638"/>
    </source>
</evidence>
<gene>
    <name evidence="1" type="ORF">OLEA9_A011617</name>
</gene>
<dbReference type="Proteomes" id="UP000594638">
    <property type="component" value="Unassembled WGS sequence"/>
</dbReference>
<protein>
    <submittedName>
        <fullName evidence="1">Uncharacterized protein</fullName>
    </submittedName>
</protein>
<dbReference type="Gramene" id="OE9A011617T1">
    <property type="protein sequence ID" value="OE9A011617C1"/>
    <property type="gene ID" value="OE9A011617"/>
</dbReference>
<evidence type="ECO:0000313" key="1">
    <source>
        <dbReference type="EMBL" id="CAA2959639.1"/>
    </source>
</evidence>
<dbReference type="EMBL" id="CACTIH010000337">
    <property type="protein sequence ID" value="CAA2959639.1"/>
    <property type="molecule type" value="Genomic_DNA"/>
</dbReference>
<accession>A0A8S0Q0X6</accession>
<sequence>MSLSLSSVRLQDGTRRSIESSSMSAKLSLPRGIDAANAFHLRGWLHIHELFNSTAGKDWTVSQLKNFWGKLRMDHKLLFELLKSIGIQYQSKIAEIKGKADTGRIKERGKNTVQERFQMVSVGTDLASIVRSHQKDNMSVDDCVSELLSSGHVEEGSPLHMFSLWFLRVKDNRNSYRAAKTPFLRLKFIEYCFEGDNQPFPRKG</sequence>
<organism evidence="1 2">
    <name type="scientific">Olea europaea subsp. europaea</name>
    <dbReference type="NCBI Taxonomy" id="158383"/>
    <lineage>
        <taxon>Eukaryota</taxon>
        <taxon>Viridiplantae</taxon>
        <taxon>Streptophyta</taxon>
        <taxon>Embryophyta</taxon>
        <taxon>Tracheophyta</taxon>
        <taxon>Spermatophyta</taxon>
        <taxon>Magnoliopsida</taxon>
        <taxon>eudicotyledons</taxon>
        <taxon>Gunneridae</taxon>
        <taxon>Pentapetalae</taxon>
        <taxon>asterids</taxon>
        <taxon>lamiids</taxon>
        <taxon>Lamiales</taxon>
        <taxon>Oleaceae</taxon>
        <taxon>Oleeae</taxon>
        <taxon>Olea</taxon>
    </lineage>
</organism>
<proteinExistence type="predicted"/>